<name>A0A9D2U8L5_9FIRM</name>
<keyword evidence="1" id="KW-0472">Membrane</keyword>
<reference evidence="3" key="2">
    <citation type="submission" date="2021-04" db="EMBL/GenBank/DDBJ databases">
        <authorList>
            <person name="Gilroy R."/>
        </authorList>
    </citation>
    <scope>NUCLEOTIDE SEQUENCE</scope>
    <source>
        <strain evidence="3">ChiBcec15-3976</strain>
    </source>
</reference>
<dbReference type="AlphaFoldDB" id="A0A9D2U8L5"/>
<organism evidence="3 4">
    <name type="scientific">Candidatus Mediterraneibacter quadrami</name>
    <dbReference type="NCBI Taxonomy" id="2838684"/>
    <lineage>
        <taxon>Bacteria</taxon>
        <taxon>Bacillati</taxon>
        <taxon>Bacillota</taxon>
        <taxon>Clostridia</taxon>
        <taxon>Lachnospirales</taxon>
        <taxon>Lachnospiraceae</taxon>
        <taxon>Mediterraneibacter</taxon>
    </lineage>
</organism>
<keyword evidence="3" id="KW-0418">Kinase</keyword>
<accession>A0A9D2U8L5</accession>
<dbReference type="EMBL" id="DWUU01000041">
    <property type="protein sequence ID" value="HJD42708.1"/>
    <property type="molecule type" value="Genomic_DNA"/>
</dbReference>
<evidence type="ECO:0000259" key="2">
    <source>
        <dbReference type="Pfam" id="PF06580"/>
    </source>
</evidence>
<feature type="transmembrane region" description="Helical" evidence="1">
    <location>
        <begin position="20"/>
        <end position="44"/>
    </location>
</feature>
<dbReference type="InterPro" id="IPR050640">
    <property type="entry name" value="Bact_2-comp_sensor_kinase"/>
</dbReference>
<evidence type="ECO:0000313" key="4">
    <source>
        <dbReference type="Proteomes" id="UP000823909"/>
    </source>
</evidence>
<keyword evidence="1" id="KW-1133">Transmembrane helix</keyword>
<dbReference type="GO" id="GO:0016020">
    <property type="term" value="C:membrane"/>
    <property type="evidence" value="ECO:0007669"/>
    <property type="project" value="InterPro"/>
</dbReference>
<dbReference type="PANTHER" id="PTHR34220:SF7">
    <property type="entry name" value="SENSOR HISTIDINE KINASE YPDA"/>
    <property type="match status" value="1"/>
</dbReference>
<dbReference type="Proteomes" id="UP000823909">
    <property type="component" value="Unassembled WGS sequence"/>
</dbReference>
<sequence>MIFARQKKDYSIRKIFIRYFLLLLLFTSGGLLFYCGVLITGHFAQTSSSAEMVTEFYKSSLDNELEKCVLYEQKLCYSDPAFQMLTLSNLSDADKITYLSSVQWSLNRQVSSYEGIFIFNDDNSVSAMAVGESFNDNNPYVYYFKEQLRYYWLGGNHAGYGRWIAYRGADYSMLMRAVKVRDILVCTVIKLDHIDFVDYSGTDLIDVRFGFFDQNGILSGALAAAETGLTTDMLLNPPGHIQFRDYYLLTAPVEGTDIRIFTVFRTEYMWSVTTALITAFIALSVTTCIVIVFVFRSMNRILLYPVEQTASAMRHLEEGSPSDFRNKNRSNVTEFQNIDNALADLMEQKFALDLEKQQEAFEKDHAKLQYYQLQTRSHFMANCLKSLYAMLISRQYEKMQMMIIAFSNHLRYIFNDTLKLVPLKAEMEEVNDYYHIVLLDRTTPFILNTNIDPDLNDCSVPPLIIQTFLENTVKYNRQSDNLLIFDIQISRAELDGAEVMRILLSDNGAGYSDAMLERLNSSGNDLYATKHVGISNLKHRIALLYKSGYQFAFYNKPSGGACGLFYLPMVHRDGTDVS</sequence>
<keyword evidence="1" id="KW-0812">Transmembrane</keyword>
<reference evidence="3" key="1">
    <citation type="journal article" date="2021" name="PeerJ">
        <title>Extensive microbial diversity within the chicken gut microbiome revealed by metagenomics and culture.</title>
        <authorList>
            <person name="Gilroy R."/>
            <person name="Ravi A."/>
            <person name="Getino M."/>
            <person name="Pursley I."/>
            <person name="Horton D.L."/>
            <person name="Alikhan N.F."/>
            <person name="Baker D."/>
            <person name="Gharbi K."/>
            <person name="Hall N."/>
            <person name="Watson M."/>
            <person name="Adriaenssens E.M."/>
            <person name="Foster-Nyarko E."/>
            <person name="Jarju S."/>
            <person name="Secka A."/>
            <person name="Antonio M."/>
            <person name="Oren A."/>
            <person name="Chaudhuri R.R."/>
            <person name="La Ragione R."/>
            <person name="Hildebrand F."/>
            <person name="Pallen M.J."/>
        </authorList>
    </citation>
    <scope>NUCLEOTIDE SEQUENCE</scope>
    <source>
        <strain evidence="3">ChiBcec15-3976</strain>
    </source>
</reference>
<evidence type="ECO:0000256" key="1">
    <source>
        <dbReference type="SAM" id="Phobius"/>
    </source>
</evidence>
<dbReference type="InterPro" id="IPR010559">
    <property type="entry name" value="Sig_transdc_His_kin_internal"/>
</dbReference>
<gene>
    <name evidence="3" type="ORF">H9910_06830</name>
</gene>
<evidence type="ECO:0000313" key="3">
    <source>
        <dbReference type="EMBL" id="HJD42708.1"/>
    </source>
</evidence>
<comment type="caution">
    <text evidence="3">The sequence shown here is derived from an EMBL/GenBank/DDBJ whole genome shotgun (WGS) entry which is preliminary data.</text>
</comment>
<dbReference type="Pfam" id="PF06580">
    <property type="entry name" value="His_kinase"/>
    <property type="match status" value="1"/>
</dbReference>
<keyword evidence="3" id="KW-0808">Transferase</keyword>
<feature type="domain" description="Signal transduction histidine kinase internal region" evidence="2">
    <location>
        <begin position="366"/>
        <end position="436"/>
    </location>
</feature>
<protein>
    <submittedName>
        <fullName evidence="3">Histidine kinase</fullName>
    </submittedName>
</protein>
<dbReference type="Gene3D" id="3.30.565.10">
    <property type="entry name" value="Histidine kinase-like ATPase, C-terminal domain"/>
    <property type="match status" value="1"/>
</dbReference>
<dbReference type="PANTHER" id="PTHR34220">
    <property type="entry name" value="SENSOR HISTIDINE KINASE YPDA"/>
    <property type="match status" value="1"/>
</dbReference>
<feature type="transmembrane region" description="Helical" evidence="1">
    <location>
        <begin position="268"/>
        <end position="295"/>
    </location>
</feature>
<dbReference type="SUPFAM" id="SSF55874">
    <property type="entry name" value="ATPase domain of HSP90 chaperone/DNA topoisomerase II/histidine kinase"/>
    <property type="match status" value="1"/>
</dbReference>
<dbReference type="InterPro" id="IPR036890">
    <property type="entry name" value="HATPase_C_sf"/>
</dbReference>
<dbReference type="GO" id="GO:0000155">
    <property type="term" value="F:phosphorelay sensor kinase activity"/>
    <property type="evidence" value="ECO:0007669"/>
    <property type="project" value="InterPro"/>
</dbReference>
<proteinExistence type="predicted"/>